<dbReference type="Gene3D" id="3.30.70.330">
    <property type="match status" value="1"/>
</dbReference>
<name>A0AAF0U820_SOLVR</name>
<dbReference type="SMART" id="SM00715">
    <property type="entry name" value="LA"/>
    <property type="match status" value="1"/>
</dbReference>
<dbReference type="CDD" id="cd12288">
    <property type="entry name" value="RRM_La_like_plant"/>
    <property type="match status" value="1"/>
</dbReference>
<comment type="subcellular location">
    <subcellularLocation>
        <location evidence="2">Nucleus</location>
    </subcellularLocation>
</comment>
<dbReference type="Proteomes" id="UP001234989">
    <property type="component" value="Chromosome 8"/>
</dbReference>
<keyword evidence="9" id="KW-1185">Reference proteome</keyword>
<dbReference type="GO" id="GO:1990904">
    <property type="term" value="C:ribonucleoprotein complex"/>
    <property type="evidence" value="ECO:0007669"/>
    <property type="project" value="InterPro"/>
</dbReference>
<feature type="region of interest" description="Disordered" evidence="6">
    <location>
        <begin position="366"/>
        <end position="466"/>
    </location>
</feature>
<evidence type="ECO:0000256" key="1">
    <source>
        <dbReference type="ARBA" id="ARBA00002339"/>
    </source>
</evidence>
<gene>
    <name evidence="8" type="ORF">MTR67_034239</name>
</gene>
<reference evidence="8" key="1">
    <citation type="submission" date="2023-08" db="EMBL/GenBank/DDBJ databases">
        <title>A de novo genome assembly of Solanum verrucosum Schlechtendal, a Mexican diploid species geographically isolated from the other diploid A-genome species in potato relatives.</title>
        <authorList>
            <person name="Hosaka K."/>
        </authorList>
    </citation>
    <scope>NUCLEOTIDE SEQUENCE</scope>
    <source>
        <tissue evidence="8">Young leaves</tissue>
    </source>
</reference>
<dbReference type="SUPFAM" id="SSF46785">
    <property type="entry name" value="Winged helix' DNA-binding domain"/>
    <property type="match status" value="1"/>
</dbReference>
<feature type="compositionally biased region" description="Low complexity" evidence="6">
    <location>
        <begin position="28"/>
        <end position="38"/>
    </location>
</feature>
<evidence type="ECO:0000256" key="4">
    <source>
        <dbReference type="ARBA" id="ARBA00023242"/>
    </source>
</evidence>
<feature type="region of interest" description="Disordered" evidence="6">
    <location>
        <begin position="482"/>
        <end position="512"/>
    </location>
</feature>
<feature type="region of interest" description="Disordered" evidence="6">
    <location>
        <begin position="14"/>
        <end position="41"/>
    </location>
</feature>
<evidence type="ECO:0000256" key="5">
    <source>
        <dbReference type="PROSITE-ProRule" id="PRU00332"/>
    </source>
</evidence>
<evidence type="ECO:0000313" key="9">
    <source>
        <dbReference type="Proteomes" id="UP001234989"/>
    </source>
</evidence>
<evidence type="ECO:0000256" key="6">
    <source>
        <dbReference type="SAM" id="MobiDB-lite"/>
    </source>
</evidence>
<feature type="compositionally biased region" description="Basic residues" evidence="6">
    <location>
        <begin position="425"/>
        <end position="444"/>
    </location>
</feature>
<organism evidence="8 9">
    <name type="scientific">Solanum verrucosum</name>
    <dbReference type="NCBI Taxonomy" id="315347"/>
    <lineage>
        <taxon>Eukaryota</taxon>
        <taxon>Viridiplantae</taxon>
        <taxon>Streptophyta</taxon>
        <taxon>Embryophyta</taxon>
        <taxon>Tracheophyta</taxon>
        <taxon>Spermatophyta</taxon>
        <taxon>Magnoliopsida</taxon>
        <taxon>eudicotyledons</taxon>
        <taxon>Gunneridae</taxon>
        <taxon>Pentapetalae</taxon>
        <taxon>asterids</taxon>
        <taxon>lamiids</taxon>
        <taxon>Solanales</taxon>
        <taxon>Solanaceae</taxon>
        <taxon>Solanoideae</taxon>
        <taxon>Solaneae</taxon>
        <taxon>Solanum</taxon>
    </lineage>
</organism>
<dbReference type="InterPro" id="IPR045180">
    <property type="entry name" value="La_dom_prot"/>
</dbReference>
<dbReference type="GO" id="GO:0006396">
    <property type="term" value="P:RNA processing"/>
    <property type="evidence" value="ECO:0007669"/>
    <property type="project" value="InterPro"/>
</dbReference>
<dbReference type="GO" id="GO:0005634">
    <property type="term" value="C:nucleus"/>
    <property type="evidence" value="ECO:0007669"/>
    <property type="project" value="UniProtKB-SubCell"/>
</dbReference>
<dbReference type="AlphaFoldDB" id="A0AAF0U820"/>
<dbReference type="Pfam" id="PF05383">
    <property type="entry name" value="La"/>
    <property type="match status" value="1"/>
</dbReference>
<dbReference type="InterPro" id="IPR036390">
    <property type="entry name" value="WH_DNA-bd_sf"/>
</dbReference>
<proteinExistence type="predicted"/>
<evidence type="ECO:0000256" key="3">
    <source>
        <dbReference type="ARBA" id="ARBA00022884"/>
    </source>
</evidence>
<dbReference type="GO" id="GO:0003729">
    <property type="term" value="F:mRNA binding"/>
    <property type="evidence" value="ECO:0007669"/>
    <property type="project" value="TreeGrafter"/>
</dbReference>
<keyword evidence="4" id="KW-0539">Nucleus</keyword>
<evidence type="ECO:0000256" key="2">
    <source>
        <dbReference type="ARBA" id="ARBA00004123"/>
    </source>
</evidence>
<dbReference type="InterPro" id="IPR012677">
    <property type="entry name" value="Nucleotide-bd_a/b_plait_sf"/>
</dbReference>
<protein>
    <recommendedName>
        <fullName evidence="7">HTH La-type RNA-binding domain-containing protein</fullName>
    </recommendedName>
</protein>
<dbReference type="PANTHER" id="PTHR22792:SF162">
    <property type="entry name" value="LA-RELATED PROTEIN 6B-LIKE"/>
    <property type="match status" value="1"/>
</dbReference>
<dbReference type="InterPro" id="IPR034878">
    <property type="entry name" value="La-rel_plant_RRM"/>
</dbReference>
<feature type="compositionally biased region" description="Polar residues" evidence="6">
    <location>
        <begin position="14"/>
        <end position="23"/>
    </location>
</feature>
<dbReference type="PRINTS" id="PR00302">
    <property type="entry name" value="LUPUSLA"/>
</dbReference>
<keyword evidence="3 5" id="KW-0694">RNA-binding</keyword>
<feature type="domain" description="HTH La-type RNA-binding" evidence="7">
    <location>
        <begin position="119"/>
        <end position="210"/>
    </location>
</feature>
<feature type="compositionally biased region" description="Basic and acidic residues" evidence="6">
    <location>
        <begin position="378"/>
        <end position="424"/>
    </location>
</feature>
<dbReference type="FunFam" id="1.10.10.10:FF:000158">
    <property type="entry name" value="La ribonucleoprotein domain family member 7"/>
    <property type="match status" value="1"/>
</dbReference>
<dbReference type="InterPro" id="IPR006630">
    <property type="entry name" value="La_HTH"/>
</dbReference>
<dbReference type="InterPro" id="IPR035979">
    <property type="entry name" value="RBD_domain_sf"/>
</dbReference>
<dbReference type="InterPro" id="IPR036388">
    <property type="entry name" value="WH-like_DNA-bd_sf"/>
</dbReference>
<evidence type="ECO:0000313" key="8">
    <source>
        <dbReference type="EMBL" id="WMV40854.1"/>
    </source>
</evidence>
<dbReference type="InterPro" id="IPR002344">
    <property type="entry name" value="Lupus_La"/>
</dbReference>
<sequence length="519" mass="55972">MAMEESAIAVDLLTDSSATSPPSDHTDSCSPPSDLPSPTRLNALAPAFVPRTSSSSASISPTPSLTDLNQAGFHPVRNHYVYPPQLQVQYPSPYYGGGVQEVGGGGAADLDHASASKRGGLTDEAALKIVNQVEFYFSDLNLATTDHLIKHMLEDQEGYVPISVVALFKKIKALIRNHAQLAQVLRSSSKLVVSEDGMKVKRKIPLTETDLEELQSRIVIAENLPEDHCHQNLMKIFSAVGSVKMIRTCLPQSSNGGASSGSRTAKSDSTLHSNKLHTFVEYETAELAERAVVELNDDNWRNALKVRLLLRSSVKAVIAEEFLWLDTGISLGSIRSSFWALPVTRSSGSYPIFSLTKRNSFLTTVPVEKSGQAQGKKAGHESENFKGDDGSALEVNEKLNEESSHHIDAKSNELAEEHGSDGQRRGRGQGRGRGKGQGQRRGRPQSHQNNRGGHLGAPISNVNRGSNVRNALSNINRAGVGQPVLEQSAAPKQSSVPRMPDGTKGFSMGRGKSMAIITM</sequence>
<accession>A0AAF0U820</accession>
<evidence type="ECO:0000259" key="7">
    <source>
        <dbReference type="PROSITE" id="PS50961"/>
    </source>
</evidence>
<dbReference type="PROSITE" id="PS50961">
    <property type="entry name" value="HTH_LA"/>
    <property type="match status" value="1"/>
</dbReference>
<dbReference type="PANTHER" id="PTHR22792">
    <property type="entry name" value="LUPUS LA PROTEIN-RELATED"/>
    <property type="match status" value="1"/>
</dbReference>
<dbReference type="Gene3D" id="1.10.10.10">
    <property type="entry name" value="Winged helix-like DNA-binding domain superfamily/Winged helix DNA-binding domain"/>
    <property type="match status" value="1"/>
</dbReference>
<dbReference type="EMBL" id="CP133619">
    <property type="protein sequence ID" value="WMV40854.1"/>
    <property type="molecule type" value="Genomic_DNA"/>
</dbReference>
<dbReference type="SUPFAM" id="SSF54928">
    <property type="entry name" value="RNA-binding domain, RBD"/>
    <property type="match status" value="1"/>
</dbReference>
<comment type="function">
    <text evidence="1">Transcriptional regulator.</text>
</comment>